<proteinExistence type="predicted"/>
<protein>
    <submittedName>
        <fullName evidence="1">Uncharacterized protein</fullName>
    </submittedName>
</protein>
<gene>
    <name evidence="1" type="ORF">TM448A00811_0006</name>
</gene>
<accession>A0A6H1ZKD8</accession>
<dbReference type="EMBL" id="MT144068">
    <property type="protein sequence ID" value="QJA48024.1"/>
    <property type="molecule type" value="Genomic_DNA"/>
</dbReference>
<evidence type="ECO:0000313" key="1">
    <source>
        <dbReference type="EMBL" id="QJA48024.1"/>
    </source>
</evidence>
<reference evidence="1" key="1">
    <citation type="submission" date="2020-03" db="EMBL/GenBank/DDBJ databases">
        <title>The deep terrestrial virosphere.</title>
        <authorList>
            <person name="Holmfeldt K."/>
            <person name="Nilsson E."/>
            <person name="Simone D."/>
            <person name="Lopez-Fernandez M."/>
            <person name="Wu X."/>
            <person name="de Brujin I."/>
            <person name="Lundin D."/>
            <person name="Andersson A."/>
            <person name="Bertilsson S."/>
            <person name="Dopson M."/>
        </authorList>
    </citation>
    <scope>NUCLEOTIDE SEQUENCE</scope>
    <source>
        <strain evidence="1">TM448A00811</strain>
    </source>
</reference>
<dbReference type="AlphaFoldDB" id="A0A6H1ZKD8"/>
<name>A0A6H1ZKD8_9ZZZZ</name>
<organism evidence="1">
    <name type="scientific">viral metagenome</name>
    <dbReference type="NCBI Taxonomy" id="1070528"/>
    <lineage>
        <taxon>unclassified sequences</taxon>
        <taxon>metagenomes</taxon>
        <taxon>organismal metagenomes</taxon>
    </lineage>
</organism>
<sequence length="121" mass="13904">MKQYKDEVVQFLGGANEYVGQLETLSVESCGGKWYRIHEPCLIFQQDNPALKRRQNILAYMCGAPKNYYNYVDIFIPRDSIIEVRILDKKGDMFKIYRQEVDRKAPSLVVVPNMGVVAGPN</sequence>